<organism evidence="7 8">
    <name type="scientific">Pedobacter kyonggii</name>
    <dbReference type="NCBI Taxonomy" id="1926871"/>
    <lineage>
        <taxon>Bacteria</taxon>
        <taxon>Pseudomonadati</taxon>
        <taxon>Bacteroidota</taxon>
        <taxon>Sphingobacteriia</taxon>
        <taxon>Sphingobacteriales</taxon>
        <taxon>Sphingobacteriaceae</taxon>
        <taxon>Pedobacter</taxon>
    </lineage>
</organism>
<dbReference type="AlphaFoldDB" id="A0A4Q9HGC8"/>
<sequence length="269" mass="29843">MSYIKAKSFIKRDFIIEFSYKLNFILTFITSIFPVISFFFISKLIAGNSSSSLLKYGGDYFSFALIGIAFIRFFQLAVDTFSGSIKRAQMAGCLEAILSSQTDSKTVVLYSSFYSFLSSGLQLIIMFLVGIIFFGFDIHNVNIAGAVFSFVTSLLIFISLGVFSAAGTIIFKQGEPIGWLFGVVSSLISGAMFPVEVMPSWLRFISKAFPTTYALDALRLALLKNASVLVLKNQLCILSIIALILFPLSLKTFEWAVERGKRDGTLMQY</sequence>
<dbReference type="PANTHER" id="PTHR43229">
    <property type="entry name" value="NODULATION PROTEIN J"/>
    <property type="match status" value="1"/>
</dbReference>
<evidence type="ECO:0000313" key="8">
    <source>
        <dbReference type="Proteomes" id="UP000291819"/>
    </source>
</evidence>
<dbReference type="EMBL" id="SIXF01000002">
    <property type="protein sequence ID" value="TBO44304.1"/>
    <property type="molecule type" value="Genomic_DNA"/>
</dbReference>
<dbReference type="InterPro" id="IPR051784">
    <property type="entry name" value="Nod_factor_ABC_transporter"/>
</dbReference>
<keyword evidence="4 5" id="KW-0472">Membrane</keyword>
<feature type="transmembrane region" description="Helical" evidence="5">
    <location>
        <begin position="20"/>
        <end position="40"/>
    </location>
</feature>
<dbReference type="RefSeq" id="WP_131028384.1">
    <property type="nucleotide sequence ID" value="NZ_SIXF01000002.1"/>
</dbReference>
<proteinExistence type="inferred from homology"/>
<feature type="transmembrane region" description="Helical" evidence="5">
    <location>
        <begin position="142"/>
        <end position="165"/>
    </location>
</feature>
<feature type="transmembrane region" description="Helical" evidence="5">
    <location>
        <begin position="113"/>
        <end position="136"/>
    </location>
</feature>
<comment type="similarity">
    <text evidence="5">Belongs to the ABC-2 integral membrane protein family.</text>
</comment>
<evidence type="ECO:0000256" key="1">
    <source>
        <dbReference type="ARBA" id="ARBA00004141"/>
    </source>
</evidence>
<accession>A0A4Q9HGC8</accession>
<dbReference type="PROSITE" id="PS51012">
    <property type="entry name" value="ABC_TM2"/>
    <property type="match status" value="1"/>
</dbReference>
<feature type="domain" description="ABC transmembrane type-2" evidence="6">
    <location>
        <begin position="22"/>
        <end position="256"/>
    </location>
</feature>
<dbReference type="PANTHER" id="PTHR43229:SF2">
    <property type="entry name" value="NODULATION PROTEIN J"/>
    <property type="match status" value="1"/>
</dbReference>
<dbReference type="Pfam" id="PF01061">
    <property type="entry name" value="ABC2_membrane"/>
    <property type="match status" value="1"/>
</dbReference>
<evidence type="ECO:0000256" key="5">
    <source>
        <dbReference type="RuleBase" id="RU361157"/>
    </source>
</evidence>
<evidence type="ECO:0000313" key="7">
    <source>
        <dbReference type="EMBL" id="TBO44304.1"/>
    </source>
</evidence>
<gene>
    <name evidence="7" type="ORF">EYS08_03045</name>
</gene>
<evidence type="ECO:0000259" key="6">
    <source>
        <dbReference type="PROSITE" id="PS51012"/>
    </source>
</evidence>
<dbReference type="InterPro" id="IPR047817">
    <property type="entry name" value="ABC2_TM_bact-type"/>
</dbReference>
<feature type="transmembrane region" description="Helical" evidence="5">
    <location>
        <begin position="60"/>
        <end position="78"/>
    </location>
</feature>
<keyword evidence="3 5" id="KW-1133">Transmembrane helix</keyword>
<comment type="caution">
    <text evidence="7">The sequence shown here is derived from an EMBL/GenBank/DDBJ whole genome shotgun (WGS) entry which is preliminary data.</text>
</comment>
<dbReference type="InterPro" id="IPR013525">
    <property type="entry name" value="ABC2_TM"/>
</dbReference>
<feature type="transmembrane region" description="Helical" evidence="5">
    <location>
        <begin position="177"/>
        <end position="195"/>
    </location>
</feature>
<evidence type="ECO:0000256" key="2">
    <source>
        <dbReference type="ARBA" id="ARBA00022692"/>
    </source>
</evidence>
<feature type="transmembrane region" description="Helical" evidence="5">
    <location>
        <begin position="235"/>
        <end position="253"/>
    </location>
</feature>
<dbReference type="Proteomes" id="UP000291819">
    <property type="component" value="Unassembled WGS sequence"/>
</dbReference>
<keyword evidence="2 5" id="KW-0812">Transmembrane</keyword>
<protein>
    <recommendedName>
        <fullName evidence="5">Transport permease protein</fullName>
    </recommendedName>
</protein>
<evidence type="ECO:0000256" key="4">
    <source>
        <dbReference type="ARBA" id="ARBA00023136"/>
    </source>
</evidence>
<comment type="subcellular location">
    <subcellularLocation>
        <location evidence="5">Cell membrane</location>
        <topology evidence="5">Multi-pass membrane protein</topology>
    </subcellularLocation>
    <subcellularLocation>
        <location evidence="1">Membrane</location>
        <topology evidence="1">Multi-pass membrane protein</topology>
    </subcellularLocation>
</comment>
<dbReference type="GO" id="GO:0005886">
    <property type="term" value="C:plasma membrane"/>
    <property type="evidence" value="ECO:0007669"/>
    <property type="project" value="UniProtKB-SubCell"/>
</dbReference>
<name>A0A4Q9HGC8_9SPHI</name>
<dbReference type="GO" id="GO:0140359">
    <property type="term" value="F:ABC-type transporter activity"/>
    <property type="evidence" value="ECO:0007669"/>
    <property type="project" value="InterPro"/>
</dbReference>
<keyword evidence="5" id="KW-1003">Cell membrane</keyword>
<keyword evidence="5" id="KW-0813">Transport</keyword>
<evidence type="ECO:0000256" key="3">
    <source>
        <dbReference type="ARBA" id="ARBA00022989"/>
    </source>
</evidence>
<keyword evidence="8" id="KW-1185">Reference proteome</keyword>
<reference evidence="7 8" key="1">
    <citation type="submission" date="2019-02" db="EMBL/GenBank/DDBJ databases">
        <title>Pedobacter kyonggii whole genome sequence analysis.</title>
        <authorList>
            <person name="Dahal R.H."/>
        </authorList>
    </citation>
    <scope>NUCLEOTIDE SEQUENCE [LARGE SCALE GENOMIC DNA]</scope>
    <source>
        <strain evidence="7 8">K-4-11-1</strain>
    </source>
</reference>
<dbReference type="OrthoDB" id="9811522at2"/>